<dbReference type="InterPro" id="IPR023860">
    <property type="entry name" value="FeFe-hyd_TM1266"/>
</dbReference>
<keyword evidence="2" id="KW-1185">Reference proteome</keyword>
<dbReference type="RefSeq" id="WP_119350007.1">
    <property type="nucleotide sequence ID" value="NZ_QWET01000007.1"/>
</dbReference>
<dbReference type="Proteomes" id="UP000266441">
    <property type="component" value="Unassembled WGS sequence"/>
</dbReference>
<dbReference type="NCBIfam" id="TIGR03959">
    <property type="entry name" value="hyd_TM1266"/>
    <property type="match status" value="1"/>
</dbReference>
<dbReference type="SUPFAM" id="SSF55021">
    <property type="entry name" value="ACT-like"/>
    <property type="match status" value="1"/>
</dbReference>
<proteinExistence type="predicted"/>
<name>A0A399D341_9BACT</name>
<dbReference type="InterPro" id="IPR045865">
    <property type="entry name" value="ACT-like_dom_sf"/>
</dbReference>
<gene>
    <name evidence="1" type="ORF">D1164_10865</name>
</gene>
<dbReference type="AlphaFoldDB" id="A0A399D341"/>
<reference evidence="1 2" key="1">
    <citation type="journal article" date="2015" name="Int. J. Syst. Evol. Microbiol.">
        <title>Mariniphaga sediminis sp. nov., isolated from coastal sediment.</title>
        <authorList>
            <person name="Wang F.Q."/>
            <person name="Shen Q.Y."/>
            <person name="Chen G.J."/>
            <person name="Du Z.J."/>
        </authorList>
    </citation>
    <scope>NUCLEOTIDE SEQUENCE [LARGE SCALE GENOMIC DNA]</scope>
    <source>
        <strain evidence="1 2">SY21</strain>
    </source>
</reference>
<organism evidence="1 2">
    <name type="scientific">Mariniphaga sediminis</name>
    <dbReference type="NCBI Taxonomy" id="1628158"/>
    <lineage>
        <taxon>Bacteria</taxon>
        <taxon>Pseudomonadati</taxon>
        <taxon>Bacteroidota</taxon>
        <taxon>Bacteroidia</taxon>
        <taxon>Marinilabiliales</taxon>
        <taxon>Prolixibacteraceae</taxon>
        <taxon>Mariniphaga</taxon>
    </lineage>
</organism>
<dbReference type="Gene3D" id="3.30.70.1150">
    <property type="entry name" value="ACT-like. Chain A, domain 2"/>
    <property type="match status" value="1"/>
</dbReference>
<dbReference type="OrthoDB" id="9796135at2"/>
<evidence type="ECO:0000313" key="1">
    <source>
        <dbReference type="EMBL" id="RIH65082.1"/>
    </source>
</evidence>
<evidence type="ECO:0000313" key="2">
    <source>
        <dbReference type="Proteomes" id="UP000266441"/>
    </source>
</evidence>
<dbReference type="InterPro" id="IPR027271">
    <property type="entry name" value="Acetolactate_synth/TF_NikR_C"/>
</dbReference>
<protein>
    <submittedName>
        <fullName evidence="1">CopG family transcriptional regulator</fullName>
    </submittedName>
</protein>
<dbReference type="EMBL" id="QWET01000007">
    <property type="protein sequence ID" value="RIH65082.1"/>
    <property type="molecule type" value="Genomic_DNA"/>
</dbReference>
<sequence length="90" mass="9377">MNNSEKRLGFVGIIIDDREKCSGVVNNVLSEHADLILARTGLPNAKGNTSVITLVIDATTDELGVLTGKLGRIAGISVKSGLAKQTGSRS</sequence>
<comment type="caution">
    <text evidence="1">The sequence shown here is derived from an EMBL/GenBank/DDBJ whole genome shotgun (WGS) entry which is preliminary data.</text>
</comment>
<accession>A0A399D341</accession>
<dbReference type="Pfam" id="PF21699">
    <property type="entry name" value="TM1266-like"/>
    <property type="match status" value="1"/>
</dbReference>